<evidence type="ECO:0000313" key="6">
    <source>
        <dbReference type="Proteomes" id="UP000774000"/>
    </source>
</evidence>
<feature type="chain" id="PRO_5038823391" evidence="3">
    <location>
        <begin position="26"/>
        <end position="625"/>
    </location>
</feature>
<dbReference type="Proteomes" id="UP000774000">
    <property type="component" value="Unassembled WGS sequence"/>
</dbReference>
<sequence length="625" mass="71609">MFLLSKKKCCLIFVLVLIVVLTGCSSDEDVSKNQKLVLQSVEVRDENNLEATFSNGQVKTIRDFALQPLEEGRHKVEFTYNGVKYQQQVDYNPSKWQWEKVAVTEVEGLSVLEVISESETVYLDKLLVTDDLDYVPSKDDKGLNANSFDNHFYFEAEEASRQEDFTLEIEKSNQASQKKYVVVAEKGDKNQLKYKFNLSAEVAVWLRVSKANTLSVSLSKENLPQAKEFETGNQKYKLGLSLMKEEEYNELPKLKTLSNVTAPSQVDLSNDMPPVGNQGSQGSCVGWATAYAYKTYQEKQDHNWNVNSRDNQFSPAYVYNQINGGQDRGSHVNDALNLIKNQGVCPLSVMPYDDNDYWTQPNSRQRQVASKYKAKSWGTLAAGNVSAMKNHLAAGDVITVAIPVYQDFNVSNSNPIYDNTYGNLSGWHAITFVGYSDSKRAFKLINSWGSRWGFNGYGWMSYDLVNRLDIRGYIMTDQQTNDNNDNDDNDDNEPEPNPEPSNNLALNKSLRVSGYYSNYYPANIVDGDNSSFWAVRSYNNAWVYVNLGSRRDISNMKIKWSKRNYPQQYYVQRWNGRSWETVKTIRSNGDWDEFNSSFSAQYVRIYCTNNNSYYYTMYEWKIFGN</sequence>
<protein>
    <submittedName>
        <fullName evidence="5">C1A family cysteine protease</fullName>
    </submittedName>
</protein>
<keyword evidence="6" id="KW-1185">Reference proteome</keyword>
<evidence type="ECO:0000256" key="2">
    <source>
        <dbReference type="SAM" id="MobiDB-lite"/>
    </source>
</evidence>
<comment type="caution">
    <text evidence="5">The sequence shown here is derived from an EMBL/GenBank/DDBJ whole genome shotgun (WGS) entry which is preliminary data.</text>
</comment>
<dbReference type="SMART" id="SM00645">
    <property type="entry name" value="Pept_C1"/>
    <property type="match status" value="1"/>
</dbReference>
<evidence type="ECO:0000313" key="5">
    <source>
        <dbReference type="EMBL" id="MBM7556421.1"/>
    </source>
</evidence>
<keyword evidence="5" id="KW-0378">Hydrolase</keyword>
<dbReference type="InterPro" id="IPR008979">
    <property type="entry name" value="Galactose-bd-like_sf"/>
</dbReference>
<accession>A0A938XU88</accession>
<keyword evidence="5" id="KW-0645">Protease</keyword>
<dbReference type="GO" id="GO:0008234">
    <property type="term" value="F:cysteine-type peptidase activity"/>
    <property type="evidence" value="ECO:0007669"/>
    <property type="project" value="InterPro"/>
</dbReference>
<dbReference type="CDD" id="cd02619">
    <property type="entry name" value="Peptidase_C1"/>
    <property type="match status" value="1"/>
</dbReference>
<organism evidence="5 6">
    <name type="scientific">Halanaerobacter jeridensis</name>
    <dbReference type="NCBI Taxonomy" id="706427"/>
    <lineage>
        <taxon>Bacteria</taxon>
        <taxon>Bacillati</taxon>
        <taxon>Bacillota</taxon>
        <taxon>Clostridia</taxon>
        <taxon>Halanaerobiales</taxon>
        <taxon>Halobacteroidaceae</taxon>
        <taxon>Halanaerobacter</taxon>
    </lineage>
</organism>
<dbReference type="Gene3D" id="2.60.120.260">
    <property type="entry name" value="Galactose-binding domain-like"/>
    <property type="match status" value="1"/>
</dbReference>
<gene>
    <name evidence="5" type="ORF">JOC47_001264</name>
</gene>
<keyword evidence="3" id="KW-0732">Signal</keyword>
<dbReference type="Gene3D" id="3.90.70.10">
    <property type="entry name" value="Cysteine proteinases"/>
    <property type="match status" value="1"/>
</dbReference>
<dbReference type="AlphaFoldDB" id="A0A938XU88"/>
<reference evidence="5" key="1">
    <citation type="submission" date="2021-01" db="EMBL/GenBank/DDBJ databases">
        <title>Genomic Encyclopedia of Type Strains, Phase IV (KMG-IV): sequencing the most valuable type-strain genomes for metagenomic binning, comparative biology and taxonomic classification.</title>
        <authorList>
            <person name="Goeker M."/>
        </authorList>
    </citation>
    <scope>NUCLEOTIDE SEQUENCE</scope>
    <source>
        <strain evidence="5">DSM 23230</strain>
    </source>
</reference>
<feature type="signal peptide" evidence="3">
    <location>
        <begin position="1"/>
        <end position="25"/>
    </location>
</feature>
<evidence type="ECO:0000259" key="4">
    <source>
        <dbReference type="PROSITE" id="PS50022"/>
    </source>
</evidence>
<dbReference type="Pfam" id="PF00112">
    <property type="entry name" value="Peptidase_C1"/>
    <property type="match status" value="1"/>
</dbReference>
<dbReference type="EMBL" id="JAFBDQ010000005">
    <property type="protein sequence ID" value="MBM7556421.1"/>
    <property type="molecule type" value="Genomic_DNA"/>
</dbReference>
<dbReference type="InterPro" id="IPR000421">
    <property type="entry name" value="FA58C"/>
</dbReference>
<dbReference type="GO" id="GO:0006508">
    <property type="term" value="P:proteolysis"/>
    <property type="evidence" value="ECO:0007669"/>
    <property type="project" value="UniProtKB-KW"/>
</dbReference>
<feature type="domain" description="F5/8 type C" evidence="4">
    <location>
        <begin position="493"/>
        <end position="625"/>
    </location>
</feature>
<dbReference type="SUPFAM" id="SSF54001">
    <property type="entry name" value="Cysteine proteinases"/>
    <property type="match status" value="1"/>
</dbReference>
<evidence type="ECO:0000256" key="3">
    <source>
        <dbReference type="SAM" id="SignalP"/>
    </source>
</evidence>
<keyword evidence="1" id="KW-0326">Glycosidase</keyword>
<dbReference type="PROSITE" id="PS51257">
    <property type="entry name" value="PROKAR_LIPOPROTEIN"/>
    <property type="match status" value="1"/>
</dbReference>
<feature type="region of interest" description="Disordered" evidence="2">
    <location>
        <begin position="477"/>
        <end position="505"/>
    </location>
</feature>
<dbReference type="SUPFAM" id="SSF49785">
    <property type="entry name" value="Galactose-binding domain-like"/>
    <property type="match status" value="1"/>
</dbReference>
<dbReference type="PROSITE" id="PS50022">
    <property type="entry name" value="FA58C_3"/>
    <property type="match status" value="1"/>
</dbReference>
<dbReference type="InterPro" id="IPR038765">
    <property type="entry name" value="Papain-like_cys_pep_sf"/>
</dbReference>
<proteinExistence type="predicted"/>
<dbReference type="RefSeq" id="WP_204701197.1">
    <property type="nucleotide sequence ID" value="NZ_JAFBDQ010000005.1"/>
</dbReference>
<name>A0A938XU88_9FIRM</name>
<feature type="compositionally biased region" description="Acidic residues" evidence="2">
    <location>
        <begin position="484"/>
        <end position="496"/>
    </location>
</feature>
<dbReference type="InterPro" id="IPR000668">
    <property type="entry name" value="Peptidase_C1A_C"/>
</dbReference>
<dbReference type="GO" id="GO:0016798">
    <property type="term" value="F:hydrolase activity, acting on glycosyl bonds"/>
    <property type="evidence" value="ECO:0007669"/>
    <property type="project" value="UniProtKB-KW"/>
</dbReference>
<evidence type="ECO:0000256" key="1">
    <source>
        <dbReference type="ARBA" id="ARBA00023295"/>
    </source>
</evidence>
<dbReference type="Pfam" id="PF00754">
    <property type="entry name" value="F5_F8_type_C"/>
    <property type="match status" value="1"/>
</dbReference>